<sequence>MDKNSILEFNNKESASSRNHFFSSLKPYQKVEMSDMCVCFNYQNSIKLFTSIFTSTGLAYVNRFLHFMLYVQLPFPLSMSKTIR</sequence>
<organism evidence="1">
    <name type="scientific">marine metagenome</name>
    <dbReference type="NCBI Taxonomy" id="408172"/>
    <lineage>
        <taxon>unclassified sequences</taxon>
        <taxon>metagenomes</taxon>
        <taxon>ecological metagenomes</taxon>
    </lineage>
</organism>
<dbReference type="AlphaFoldDB" id="A0A382AS58"/>
<evidence type="ECO:0000313" key="1">
    <source>
        <dbReference type="EMBL" id="SVB03922.1"/>
    </source>
</evidence>
<proteinExistence type="predicted"/>
<accession>A0A382AS58</accession>
<name>A0A382AS58_9ZZZZ</name>
<dbReference type="EMBL" id="UINC01026451">
    <property type="protein sequence ID" value="SVB03922.1"/>
    <property type="molecule type" value="Genomic_DNA"/>
</dbReference>
<protein>
    <submittedName>
        <fullName evidence="1">Uncharacterized protein</fullName>
    </submittedName>
</protein>
<reference evidence="1" key="1">
    <citation type="submission" date="2018-05" db="EMBL/GenBank/DDBJ databases">
        <authorList>
            <person name="Lanie J.A."/>
            <person name="Ng W.-L."/>
            <person name="Kazmierczak K.M."/>
            <person name="Andrzejewski T.M."/>
            <person name="Davidsen T.M."/>
            <person name="Wayne K.J."/>
            <person name="Tettelin H."/>
            <person name="Glass J.I."/>
            <person name="Rusch D."/>
            <person name="Podicherti R."/>
            <person name="Tsui H.-C.T."/>
            <person name="Winkler M.E."/>
        </authorList>
    </citation>
    <scope>NUCLEOTIDE SEQUENCE</scope>
</reference>
<gene>
    <name evidence="1" type="ORF">METZ01_LOCUS156776</name>
</gene>